<organism evidence="4 5">
    <name type="scientific">Boletus reticuloceps</name>
    <dbReference type="NCBI Taxonomy" id="495285"/>
    <lineage>
        <taxon>Eukaryota</taxon>
        <taxon>Fungi</taxon>
        <taxon>Dikarya</taxon>
        <taxon>Basidiomycota</taxon>
        <taxon>Agaricomycotina</taxon>
        <taxon>Agaricomycetes</taxon>
        <taxon>Agaricomycetidae</taxon>
        <taxon>Boletales</taxon>
        <taxon>Boletineae</taxon>
        <taxon>Boletaceae</taxon>
        <taxon>Boletoideae</taxon>
        <taxon>Boletus</taxon>
    </lineage>
</organism>
<name>A0A8I2YNY1_9AGAM</name>
<feature type="compositionally biased region" description="Basic residues" evidence="3">
    <location>
        <begin position="70"/>
        <end position="83"/>
    </location>
</feature>
<evidence type="ECO:0000256" key="1">
    <source>
        <dbReference type="ARBA" id="ARBA00022737"/>
    </source>
</evidence>
<dbReference type="GO" id="GO:0006355">
    <property type="term" value="P:regulation of DNA-templated transcription"/>
    <property type="evidence" value="ECO:0007669"/>
    <property type="project" value="InterPro"/>
</dbReference>
<dbReference type="InterPro" id="IPR000116">
    <property type="entry name" value="HMGA"/>
</dbReference>
<proteinExistence type="predicted"/>
<sequence length="149" mass="16224">MSASPQQEDPADRYDEDIEENDRPAAEEVEGEPWSPALLSTRLLPYSPFFHNLSVASLAATAPKDALPAKRGRGRPKGSKNKKSGATSATAGPSEGAPVKKKRGRPPKEKKPDDSGAEEPPAKRRRGRPRKEQKSQQTITAGAVCYRHR</sequence>
<evidence type="ECO:0000313" key="5">
    <source>
        <dbReference type="Proteomes" id="UP000683000"/>
    </source>
</evidence>
<keyword evidence="5" id="KW-1185">Reference proteome</keyword>
<keyword evidence="2" id="KW-0238">DNA-binding</keyword>
<dbReference type="InterPro" id="IPR017956">
    <property type="entry name" value="AT_hook_DNA-bd_motif"/>
</dbReference>
<comment type="caution">
    <text evidence="4">The sequence shown here is derived from an EMBL/GenBank/DDBJ whole genome shotgun (WGS) entry which is preliminary data.</text>
</comment>
<protein>
    <submittedName>
        <fullName evidence="4">Uncharacterized protein</fullName>
    </submittedName>
</protein>
<accession>A0A8I2YNY1</accession>
<dbReference type="PRINTS" id="PR00930">
    <property type="entry name" value="HIGHMOBLTYIY"/>
</dbReference>
<evidence type="ECO:0000256" key="3">
    <source>
        <dbReference type="SAM" id="MobiDB-lite"/>
    </source>
</evidence>
<evidence type="ECO:0000313" key="4">
    <source>
        <dbReference type="EMBL" id="KAG6376449.1"/>
    </source>
</evidence>
<gene>
    <name evidence="4" type="ORF">JVT61DRAFT_2437</name>
</gene>
<dbReference type="GO" id="GO:0005634">
    <property type="term" value="C:nucleus"/>
    <property type="evidence" value="ECO:0007669"/>
    <property type="project" value="InterPro"/>
</dbReference>
<feature type="region of interest" description="Disordered" evidence="3">
    <location>
        <begin position="59"/>
        <end position="149"/>
    </location>
</feature>
<dbReference type="GO" id="GO:0003677">
    <property type="term" value="F:DNA binding"/>
    <property type="evidence" value="ECO:0007669"/>
    <property type="project" value="UniProtKB-KW"/>
</dbReference>
<dbReference type="AlphaFoldDB" id="A0A8I2YNY1"/>
<feature type="region of interest" description="Disordered" evidence="3">
    <location>
        <begin position="1"/>
        <end position="33"/>
    </location>
</feature>
<reference evidence="4" key="1">
    <citation type="submission" date="2021-03" db="EMBL/GenBank/DDBJ databases">
        <title>Evolutionary innovations through gain and loss of genes in the ectomycorrhizal Boletales.</title>
        <authorList>
            <person name="Wu G."/>
            <person name="Miyauchi S."/>
            <person name="Morin E."/>
            <person name="Yang Z.-L."/>
            <person name="Xu J."/>
            <person name="Martin F.M."/>
        </authorList>
    </citation>
    <scope>NUCLEOTIDE SEQUENCE</scope>
    <source>
        <strain evidence="4">BR01</strain>
    </source>
</reference>
<dbReference type="SMART" id="SM00384">
    <property type="entry name" value="AT_hook"/>
    <property type="match status" value="3"/>
</dbReference>
<dbReference type="Proteomes" id="UP000683000">
    <property type="component" value="Unassembled WGS sequence"/>
</dbReference>
<dbReference type="EMBL" id="JAGFBS010000012">
    <property type="protein sequence ID" value="KAG6376449.1"/>
    <property type="molecule type" value="Genomic_DNA"/>
</dbReference>
<evidence type="ECO:0000256" key="2">
    <source>
        <dbReference type="ARBA" id="ARBA00023125"/>
    </source>
</evidence>
<dbReference type="GO" id="GO:0000785">
    <property type="term" value="C:chromatin"/>
    <property type="evidence" value="ECO:0007669"/>
    <property type="project" value="InterPro"/>
</dbReference>
<dbReference type="OrthoDB" id="3268356at2759"/>
<keyword evidence="1" id="KW-0677">Repeat</keyword>
<dbReference type="PRINTS" id="PR00929">
    <property type="entry name" value="ATHOOK"/>
</dbReference>